<proteinExistence type="predicted"/>
<sequence length="192" mass="21488">MNTSKLTVLALSVALFLAVFVAGCAMEWSEPEGKVRGDSTTERVGSLVEILNSENENFAYVYYVKYNTKDNAWEFMIFVKEPFGKVFSSGASAPPLGIDDSASLINRYDGLIKDLFVGVSKESSGKSGEIRAKVIFSDSVGWVESTDEMAKISARPREWQLYMEDRTGGKEIILEPIEELEKQFRKRYGIPE</sequence>
<dbReference type="AlphaFoldDB" id="A0A1G2H6M3"/>
<name>A0A1G2H6M3_9BACT</name>
<comment type="caution">
    <text evidence="2">The sequence shown here is derived from an EMBL/GenBank/DDBJ whole genome shotgun (WGS) entry which is preliminary data.</text>
</comment>
<evidence type="ECO:0000256" key="1">
    <source>
        <dbReference type="SAM" id="SignalP"/>
    </source>
</evidence>
<reference evidence="2 3" key="1">
    <citation type="journal article" date="2016" name="Nat. Commun.">
        <title>Thousands of microbial genomes shed light on interconnected biogeochemical processes in an aquifer system.</title>
        <authorList>
            <person name="Anantharaman K."/>
            <person name="Brown C.T."/>
            <person name="Hug L.A."/>
            <person name="Sharon I."/>
            <person name="Castelle C.J."/>
            <person name="Probst A.J."/>
            <person name="Thomas B.C."/>
            <person name="Singh A."/>
            <person name="Wilkins M.J."/>
            <person name="Karaoz U."/>
            <person name="Brodie E.L."/>
            <person name="Williams K.H."/>
            <person name="Hubbard S.S."/>
            <person name="Banfield J.F."/>
        </authorList>
    </citation>
    <scope>NUCLEOTIDE SEQUENCE [LARGE SCALE GENOMIC DNA]</scope>
</reference>
<protein>
    <recommendedName>
        <fullName evidence="4">Lipoprotein</fullName>
    </recommendedName>
</protein>
<evidence type="ECO:0008006" key="4">
    <source>
        <dbReference type="Google" id="ProtNLM"/>
    </source>
</evidence>
<evidence type="ECO:0000313" key="2">
    <source>
        <dbReference type="EMBL" id="OGZ58126.1"/>
    </source>
</evidence>
<accession>A0A1G2H6M3</accession>
<dbReference type="Proteomes" id="UP000177932">
    <property type="component" value="Unassembled WGS sequence"/>
</dbReference>
<keyword evidence="1" id="KW-0732">Signal</keyword>
<dbReference type="STRING" id="1802158.A2827_02785"/>
<dbReference type="EMBL" id="MHOD01000014">
    <property type="protein sequence ID" value="OGZ58126.1"/>
    <property type="molecule type" value="Genomic_DNA"/>
</dbReference>
<gene>
    <name evidence="2" type="ORF">A2827_02785</name>
</gene>
<evidence type="ECO:0000313" key="3">
    <source>
        <dbReference type="Proteomes" id="UP000177932"/>
    </source>
</evidence>
<feature type="signal peptide" evidence="1">
    <location>
        <begin position="1"/>
        <end position="21"/>
    </location>
</feature>
<feature type="chain" id="PRO_5009583087" description="Lipoprotein" evidence="1">
    <location>
        <begin position="22"/>
        <end position="192"/>
    </location>
</feature>
<dbReference type="PROSITE" id="PS51257">
    <property type="entry name" value="PROKAR_LIPOPROTEIN"/>
    <property type="match status" value="1"/>
</dbReference>
<organism evidence="2 3">
    <name type="scientific">Candidatus Spechtbacteria bacterium RIFCSPHIGHO2_01_FULL_43_30</name>
    <dbReference type="NCBI Taxonomy" id="1802158"/>
    <lineage>
        <taxon>Bacteria</taxon>
        <taxon>Candidatus Spechtiibacteriota</taxon>
    </lineage>
</organism>